<dbReference type="Proteomes" id="UP000193411">
    <property type="component" value="Unassembled WGS sequence"/>
</dbReference>
<keyword evidence="2" id="KW-1185">Reference proteome</keyword>
<dbReference type="EMBL" id="MCFL01000006">
    <property type="protein sequence ID" value="ORZ39068.1"/>
    <property type="molecule type" value="Genomic_DNA"/>
</dbReference>
<reference evidence="1 2" key="1">
    <citation type="submission" date="2016-07" db="EMBL/GenBank/DDBJ databases">
        <title>Pervasive Adenine N6-methylation of Active Genes in Fungi.</title>
        <authorList>
            <consortium name="DOE Joint Genome Institute"/>
            <person name="Mondo S.J."/>
            <person name="Dannebaum R.O."/>
            <person name="Kuo R.C."/>
            <person name="Labutti K."/>
            <person name="Haridas S."/>
            <person name="Kuo A."/>
            <person name="Salamov A."/>
            <person name="Ahrendt S.R."/>
            <person name="Lipzen A."/>
            <person name="Sullivan W."/>
            <person name="Andreopoulos W.B."/>
            <person name="Clum A."/>
            <person name="Lindquist E."/>
            <person name="Daum C."/>
            <person name="Ramamoorthy G.K."/>
            <person name="Gryganskyi A."/>
            <person name="Culley D."/>
            <person name="Magnuson J.K."/>
            <person name="James T.Y."/>
            <person name="O'Malley M.A."/>
            <person name="Stajich J.E."/>
            <person name="Spatafora J.W."/>
            <person name="Visel A."/>
            <person name="Grigoriev I.V."/>
        </authorList>
    </citation>
    <scope>NUCLEOTIDE SEQUENCE [LARGE SCALE GENOMIC DNA]</scope>
    <source>
        <strain evidence="1 2">PL171</strain>
    </source>
</reference>
<protein>
    <submittedName>
        <fullName evidence="1">Uncharacterized protein</fullName>
    </submittedName>
</protein>
<comment type="caution">
    <text evidence="1">The sequence shown here is derived from an EMBL/GenBank/DDBJ whole genome shotgun (WGS) entry which is preliminary data.</text>
</comment>
<accession>A0A1Y2HWU2</accession>
<organism evidence="1 2">
    <name type="scientific">Catenaria anguillulae PL171</name>
    <dbReference type="NCBI Taxonomy" id="765915"/>
    <lineage>
        <taxon>Eukaryota</taxon>
        <taxon>Fungi</taxon>
        <taxon>Fungi incertae sedis</taxon>
        <taxon>Blastocladiomycota</taxon>
        <taxon>Blastocladiomycetes</taxon>
        <taxon>Blastocladiales</taxon>
        <taxon>Catenariaceae</taxon>
        <taxon>Catenaria</taxon>
    </lineage>
</organism>
<name>A0A1Y2HWU2_9FUNG</name>
<sequence>MRSKARSRRVAFEVLSLIVSTVPEGDFSQHGPWLHNQVALLRQETDSLERPTNQHESASIATSATSVVQQRYTLLMLLENLMAS</sequence>
<gene>
    <name evidence="1" type="ORF">BCR44DRAFT_1427133</name>
</gene>
<dbReference type="AlphaFoldDB" id="A0A1Y2HWU2"/>
<evidence type="ECO:0000313" key="2">
    <source>
        <dbReference type="Proteomes" id="UP000193411"/>
    </source>
</evidence>
<proteinExistence type="predicted"/>
<evidence type="ECO:0000313" key="1">
    <source>
        <dbReference type="EMBL" id="ORZ39068.1"/>
    </source>
</evidence>